<evidence type="ECO:0000313" key="8">
    <source>
        <dbReference type="Proteomes" id="UP000039046"/>
    </source>
</evidence>
<dbReference type="PANTHER" id="PTHR23511:SF4">
    <property type="entry name" value="MAJOR FACILITATOR SUPERFAMILY (MFS) PROFILE DOMAIN-CONTAINING PROTEIN"/>
    <property type="match status" value="1"/>
</dbReference>
<keyword evidence="2" id="KW-0813">Transport</keyword>
<keyword evidence="5 6" id="KW-0472">Membrane</keyword>
<feature type="transmembrane region" description="Helical" evidence="6">
    <location>
        <begin position="87"/>
        <end position="107"/>
    </location>
</feature>
<evidence type="ECO:0000313" key="7">
    <source>
        <dbReference type="EMBL" id="CEJ91097.1"/>
    </source>
</evidence>
<dbReference type="OrthoDB" id="3936150at2759"/>
<dbReference type="AlphaFoldDB" id="A0A0A1TLU2"/>
<dbReference type="PANTHER" id="PTHR23511">
    <property type="entry name" value="SYNAPTIC VESICLE GLYCOPROTEIN 2"/>
    <property type="match status" value="1"/>
</dbReference>
<dbReference type="GO" id="GO:0016020">
    <property type="term" value="C:membrane"/>
    <property type="evidence" value="ECO:0007669"/>
    <property type="project" value="UniProtKB-SubCell"/>
</dbReference>
<evidence type="ECO:0000256" key="4">
    <source>
        <dbReference type="ARBA" id="ARBA00022989"/>
    </source>
</evidence>
<reference evidence="7 8" key="1">
    <citation type="journal article" date="2015" name="Genome Announc.">
        <title>Draft Genome Sequence and Gene Annotation of the Entomopathogenic Fungus Verticillium hemipterigenum.</title>
        <authorList>
            <person name="Horn F."/>
            <person name="Habel A."/>
            <person name="Scharf D.H."/>
            <person name="Dworschak J."/>
            <person name="Brakhage A.A."/>
            <person name="Guthke R."/>
            <person name="Hertweck C."/>
            <person name="Linde J."/>
        </authorList>
    </citation>
    <scope>NUCLEOTIDE SEQUENCE [LARGE SCALE GENOMIC DNA]</scope>
</reference>
<name>A0A0A1TLU2_9HYPO</name>
<sequence length="118" mass="12613">MAMMAVGAAAFAGAFTSVRTEDANLTFSSLLGFFQNAFYGILYSYTPEVMPTAHRSTGCGLTLEEGRIASLSSPFIATFANLNMGTPIWVCLGLYVVIAAVALSLPFEPKRFSVDDQP</sequence>
<evidence type="ECO:0000256" key="6">
    <source>
        <dbReference type="SAM" id="Phobius"/>
    </source>
</evidence>
<evidence type="ECO:0000256" key="3">
    <source>
        <dbReference type="ARBA" id="ARBA00022692"/>
    </source>
</evidence>
<dbReference type="Gene3D" id="1.20.1250.20">
    <property type="entry name" value="MFS general substrate transporter like domains"/>
    <property type="match status" value="1"/>
</dbReference>
<protein>
    <recommendedName>
        <fullName evidence="9">Major facilitator superfamily (MFS) profile domain-containing protein</fullName>
    </recommendedName>
</protein>
<evidence type="ECO:0008006" key="9">
    <source>
        <dbReference type="Google" id="ProtNLM"/>
    </source>
</evidence>
<comment type="subcellular location">
    <subcellularLocation>
        <location evidence="1">Membrane</location>
        <topology evidence="1">Multi-pass membrane protein</topology>
    </subcellularLocation>
</comment>
<dbReference type="EMBL" id="CDHN01000003">
    <property type="protein sequence ID" value="CEJ91097.1"/>
    <property type="molecule type" value="Genomic_DNA"/>
</dbReference>
<keyword evidence="8" id="KW-1185">Reference proteome</keyword>
<keyword evidence="3 6" id="KW-0812">Transmembrane</keyword>
<evidence type="ECO:0000256" key="5">
    <source>
        <dbReference type="ARBA" id="ARBA00023136"/>
    </source>
</evidence>
<accession>A0A0A1TLU2</accession>
<organism evidence="7 8">
    <name type="scientific">[Torrubiella] hemipterigena</name>
    <dbReference type="NCBI Taxonomy" id="1531966"/>
    <lineage>
        <taxon>Eukaryota</taxon>
        <taxon>Fungi</taxon>
        <taxon>Dikarya</taxon>
        <taxon>Ascomycota</taxon>
        <taxon>Pezizomycotina</taxon>
        <taxon>Sordariomycetes</taxon>
        <taxon>Hypocreomycetidae</taxon>
        <taxon>Hypocreales</taxon>
        <taxon>Clavicipitaceae</taxon>
        <taxon>Clavicipitaceae incertae sedis</taxon>
        <taxon>'Torrubiella' clade</taxon>
    </lineage>
</organism>
<evidence type="ECO:0000256" key="1">
    <source>
        <dbReference type="ARBA" id="ARBA00004141"/>
    </source>
</evidence>
<dbReference type="HOGENOM" id="CLU_2074776_0_0_1"/>
<dbReference type="InterPro" id="IPR036259">
    <property type="entry name" value="MFS_trans_sf"/>
</dbReference>
<dbReference type="Proteomes" id="UP000039046">
    <property type="component" value="Unassembled WGS sequence"/>
</dbReference>
<keyword evidence="4 6" id="KW-1133">Transmembrane helix</keyword>
<evidence type="ECO:0000256" key="2">
    <source>
        <dbReference type="ARBA" id="ARBA00022448"/>
    </source>
</evidence>
<proteinExistence type="predicted"/>
<dbReference type="SUPFAM" id="SSF103473">
    <property type="entry name" value="MFS general substrate transporter"/>
    <property type="match status" value="1"/>
</dbReference>
<gene>
    <name evidence="7" type="ORF">VHEMI06834</name>
</gene>